<dbReference type="InterPro" id="IPR008249">
    <property type="entry name" value="UPF0231"/>
</dbReference>
<gene>
    <name evidence="2" type="ORF">ND2E_0222</name>
</gene>
<reference evidence="2 3" key="1">
    <citation type="submission" date="2014-08" db="EMBL/GenBank/DDBJ databases">
        <title>Genomic and Phenotypic Diversity of Colwellia psychrerythraea strains from Disparate Marine Basins.</title>
        <authorList>
            <person name="Techtmann S.M."/>
            <person name="Stelling S.C."/>
            <person name="Utturkar S.M."/>
            <person name="Alshibli N."/>
            <person name="Harris A."/>
            <person name="Brown S.D."/>
            <person name="Hazen T.C."/>
        </authorList>
    </citation>
    <scope>NUCLEOTIDE SEQUENCE [LARGE SCALE GENOMIC DNA]</scope>
    <source>
        <strain evidence="2 3">ND2E</strain>
    </source>
</reference>
<proteinExistence type="inferred from homology"/>
<evidence type="ECO:0000256" key="1">
    <source>
        <dbReference type="ARBA" id="ARBA00005367"/>
    </source>
</evidence>
<protein>
    <submittedName>
        <fullName evidence="2">Putative conserved protein UCP006287</fullName>
    </submittedName>
</protein>
<dbReference type="RefSeq" id="WP_033094808.1">
    <property type="nucleotide sequence ID" value="NZ_JQED01000042.1"/>
</dbReference>
<dbReference type="OrthoDB" id="5739292at2"/>
<comment type="caution">
    <text evidence="2">The sequence shown here is derived from an EMBL/GenBank/DDBJ whole genome shotgun (WGS) entry which is preliminary data.</text>
</comment>
<evidence type="ECO:0000313" key="3">
    <source>
        <dbReference type="Proteomes" id="UP000029843"/>
    </source>
</evidence>
<dbReference type="AlphaFoldDB" id="A0A099KDU1"/>
<dbReference type="EMBL" id="JQED01000042">
    <property type="protein sequence ID" value="KGJ88929.1"/>
    <property type="molecule type" value="Genomic_DNA"/>
</dbReference>
<organism evidence="2 3">
    <name type="scientific">Colwellia psychrerythraea</name>
    <name type="common">Vibrio psychroerythus</name>
    <dbReference type="NCBI Taxonomy" id="28229"/>
    <lineage>
        <taxon>Bacteria</taxon>
        <taxon>Pseudomonadati</taxon>
        <taxon>Pseudomonadota</taxon>
        <taxon>Gammaproteobacteria</taxon>
        <taxon>Alteromonadales</taxon>
        <taxon>Colwelliaceae</taxon>
        <taxon>Colwellia</taxon>
    </lineage>
</organism>
<sequence length="132" mass="14533">MEYEFVHDAITGEARALFSLEHEVIGPWMEVELGHSITKLTELLTAIDNIETGQAQELLIAGSEYSITLNNEDVSIQTNVSMNGSLNGSGEGLPDMLTDEHIHLDQNEVASCGLDDFRVLLLSWGKFTNGLR</sequence>
<accession>A0A099KDU1</accession>
<dbReference type="Proteomes" id="UP000029843">
    <property type="component" value="Unassembled WGS sequence"/>
</dbReference>
<dbReference type="PATRIC" id="fig|28229.4.peg.3163"/>
<name>A0A099KDU1_COLPS</name>
<dbReference type="Pfam" id="PF06062">
    <property type="entry name" value="UPF0231"/>
    <property type="match status" value="1"/>
</dbReference>
<dbReference type="NCBIfam" id="NF003583">
    <property type="entry name" value="PRK05248.3-4"/>
    <property type="match status" value="1"/>
</dbReference>
<evidence type="ECO:0000313" key="2">
    <source>
        <dbReference type="EMBL" id="KGJ88929.1"/>
    </source>
</evidence>
<comment type="similarity">
    <text evidence="1">Belongs to the UPF0231 family.</text>
</comment>